<comment type="pathway">
    <text evidence="14 15">Cofactor biosynthesis; adenosylcobalamin biosynthesis; precorrin-2 from uroporphyrinogen III: step 1/1.</text>
</comment>
<dbReference type="HAMAP" id="MF_01646">
    <property type="entry name" value="Siroheme_synth"/>
    <property type="match status" value="1"/>
</dbReference>
<evidence type="ECO:0000256" key="12">
    <source>
        <dbReference type="ARBA" id="ARBA00025705"/>
    </source>
</evidence>
<dbReference type="InterPro" id="IPR028281">
    <property type="entry name" value="Sirohaem_synthase_central"/>
</dbReference>
<dbReference type="HOGENOM" id="CLU_011276_2_1_6"/>
<evidence type="ECO:0000256" key="18">
    <source>
        <dbReference type="SAM" id="MobiDB-lite"/>
    </source>
</evidence>
<reference evidence="22 23" key="1">
    <citation type="submission" date="2013-12" db="EMBL/GenBank/DDBJ databases">
        <authorList>
            <consortium name="DOE Joint Genome Institute"/>
            <person name="Muyzer G."/>
            <person name="Huntemann M."/>
            <person name="Han J."/>
            <person name="Chen A."/>
            <person name="Kyrpides N."/>
            <person name="Mavromatis K."/>
            <person name="Markowitz V."/>
            <person name="Palaniappan K."/>
            <person name="Ivanova N."/>
            <person name="Schaumberg A."/>
            <person name="Pati A."/>
            <person name="Liolios K."/>
            <person name="Nordberg H.P."/>
            <person name="Cantor M.N."/>
            <person name="Hua S.X."/>
            <person name="Woyke T."/>
        </authorList>
    </citation>
    <scope>NUCLEOTIDE SEQUENCE [LARGE SCALE GENOMIC DNA]</scope>
    <source>
        <strain evidence="22 23">ARh 1</strain>
    </source>
</reference>
<dbReference type="Proteomes" id="UP000005289">
    <property type="component" value="Chromosome"/>
</dbReference>
<comment type="function">
    <text evidence="15">Multifunctional enzyme that catalyzes the SAM-dependent methylations of uroporphyrinogen III at position C-2 and C-7 to form precorrin-2 via precorrin-1. Then it catalyzes the NAD-dependent ring dehydrogenation of precorrin-2 to yield sirohydrochlorin. Finally, it catalyzes the ferrochelation of sirohydrochlorin to yield siroheme.</text>
</comment>
<dbReference type="PANTHER" id="PTHR45790">
    <property type="entry name" value="SIROHEME SYNTHASE-RELATED"/>
    <property type="match status" value="1"/>
</dbReference>
<feature type="region of interest" description="Disordered" evidence="18">
    <location>
        <begin position="468"/>
        <end position="491"/>
    </location>
</feature>
<feature type="binding site" evidence="15">
    <location>
        <begin position="43"/>
        <end position="44"/>
    </location>
    <ligand>
        <name>NAD(+)</name>
        <dbReference type="ChEBI" id="CHEBI:57540"/>
    </ligand>
</feature>
<dbReference type="UniPathway" id="UPA00148">
    <property type="reaction ID" value="UER00211"/>
</dbReference>
<feature type="binding site" evidence="15">
    <location>
        <begin position="333"/>
        <end position="334"/>
    </location>
    <ligand>
        <name>S-adenosyl-L-methionine</name>
        <dbReference type="ChEBI" id="CHEBI:59789"/>
    </ligand>
</feature>
<comment type="catalytic activity">
    <reaction evidence="15">
        <text>siroheme + 2 H(+) = sirohydrochlorin + Fe(2+)</text>
        <dbReference type="Rhea" id="RHEA:24360"/>
        <dbReference type="ChEBI" id="CHEBI:15378"/>
        <dbReference type="ChEBI" id="CHEBI:29033"/>
        <dbReference type="ChEBI" id="CHEBI:58351"/>
        <dbReference type="ChEBI" id="CHEBI:60052"/>
        <dbReference type="EC" id="4.99.1.4"/>
    </reaction>
</comment>
<comment type="similarity">
    <text evidence="2 17">Belongs to the precorrin methyltransferase family.</text>
</comment>
<dbReference type="Pfam" id="PF13241">
    <property type="entry name" value="NAD_binding_7"/>
    <property type="match status" value="1"/>
</dbReference>
<dbReference type="EC" id="2.1.1.107" evidence="15"/>
<comment type="pathway">
    <text evidence="15">Cofactor biosynthesis; adenosylcobalamin biosynthesis; sirohydrochlorin from precorrin-2: step 1/1.</text>
</comment>
<evidence type="ECO:0000256" key="5">
    <source>
        <dbReference type="ARBA" id="ARBA00022679"/>
    </source>
</evidence>
<proteinExistence type="inferred from homology"/>
<comment type="caution">
    <text evidence="15">Lacks conserved residue(s) required for the propagation of feature annotation.</text>
</comment>
<dbReference type="PIRSF" id="PIRSF036426">
    <property type="entry name" value="Sirohaem_synth"/>
    <property type="match status" value="1"/>
</dbReference>
<comment type="catalytic activity">
    <reaction evidence="13 15">
        <text>precorrin-2 + NAD(+) = sirohydrochlorin + NADH + 2 H(+)</text>
        <dbReference type="Rhea" id="RHEA:15613"/>
        <dbReference type="ChEBI" id="CHEBI:15378"/>
        <dbReference type="ChEBI" id="CHEBI:57540"/>
        <dbReference type="ChEBI" id="CHEBI:57945"/>
        <dbReference type="ChEBI" id="CHEBI:58351"/>
        <dbReference type="ChEBI" id="CHEBI:58827"/>
        <dbReference type="EC" id="1.3.1.76"/>
    </reaction>
</comment>
<keyword evidence="4 15" id="KW-0489">Methyltransferase</keyword>
<feature type="active site" description="Proton acceptor" evidence="15 16">
    <location>
        <position position="250"/>
    </location>
</feature>
<dbReference type="InterPro" id="IPR000878">
    <property type="entry name" value="4pyrrol_Mease"/>
</dbReference>
<keyword evidence="7 15" id="KW-0560">Oxidoreductase</keyword>
<evidence type="ECO:0000256" key="3">
    <source>
        <dbReference type="ARBA" id="ARBA00022573"/>
    </source>
</evidence>
<comment type="catalytic activity">
    <reaction evidence="15">
        <text>uroporphyrinogen III + 2 S-adenosyl-L-methionine = precorrin-2 + 2 S-adenosyl-L-homocysteine + H(+)</text>
        <dbReference type="Rhea" id="RHEA:32459"/>
        <dbReference type="ChEBI" id="CHEBI:15378"/>
        <dbReference type="ChEBI" id="CHEBI:57308"/>
        <dbReference type="ChEBI" id="CHEBI:57856"/>
        <dbReference type="ChEBI" id="CHEBI:58827"/>
        <dbReference type="ChEBI" id="CHEBI:59789"/>
        <dbReference type="EC" id="2.1.1.107"/>
    </reaction>
</comment>
<feature type="binding site" evidence="15">
    <location>
        <position position="414"/>
    </location>
    <ligand>
        <name>S-adenosyl-L-methionine</name>
        <dbReference type="ChEBI" id="CHEBI:59789"/>
    </ligand>
</feature>
<dbReference type="InterPro" id="IPR035996">
    <property type="entry name" value="4pyrrol_Methylase_sf"/>
</dbReference>
<evidence type="ECO:0000256" key="15">
    <source>
        <dbReference type="HAMAP-Rule" id="MF_01646"/>
    </source>
</evidence>
<sequence length="491" mass="53839">MDYYPLFMKLTGRPCLVVGGGNVAMRKVTLLRKAGAQVTVVAPELCPELVALRDAGEIEYRQRPFQDDDIDGRVLVIAATSDEAVNRHVSELATARFVPVNVVDRPELCTFITPSMIDRSPLQVAISTGGASPVLARLMRSRIESFIPATYGRLAALVEGFRDRVKARLPDTELRRRFWERQLEGPVTELVLSGREDAAREILEQAVHDGLDRRDDGGEVFLVGAGPGDPDLLTFRALRLMQLADVVVHDNLVSPAILELVRRDAEMIYAGKRRNQHTLPQEDINRLLVKLAKEGKRVLRLKGGDPFIFGRGGEEIDTLMQEGIPFQVVPGITAAAGCASFAGIPLTHRDYAQSLVFATGHLKDGTIDLNWNMLAQPAQTVVFYMGLLGLPIICRELKAHGRPGSTPAALVEQGTTQNQRVLVGTLDTLPELVAQQDVQPPTLIIVGEVVALHERLKWFQPESEHTAHSLFSSHGHAAPAEQAQAQARESA</sequence>
<dbReference type="GO" id="GO:0051287">
    <property type="term" value="F:NAD binding"/>
    <property type="evidence" value="ECO:0007669"/>
    <property type="project" value="InterPro"/>
</dbReference>
<dbReference type="InterPro" id="IPR036291">
    <property type="entry name" value="NAD(P)-bd_dom_sf"/>
</dbReference>
<feature type="domain" description="Sirohaem synthase dimerisation" evidence="20">
    <location>
        <begin position="151"/>
        <end position="206"/>
    </location>
</feature>
<feature type="region of interest" description="Uroporphyrinogen-III C-methyltransferase" evidence="15">
    <location>
        <begin position="218"/>
        <end position="491"/>
    </location>
</feature>
<evidence type="ECO:0000256" key="9">
    <source>
        <dbReference type="ARBA" id="ARBA00023239"/>
    </source>
</evidence>
<evidence type="ECO:0000256" key="1">
    <source>
        <dbReference type="ARBA" id="ARBA00005010"/>
    </source>
</evidence>
<dbReference type="NCBIfam" id="TIGR01470">
    <property type="entry name" value="cysG_Nterm"/>
    <property type="match status" value="1"/>
</dbReference>
<evidence type="ECO:0000256" key="13">
    <source>
        <dbReference type="ARBA" id="ARBA00047561"/>
    </source>
</evidence>
<dbReference type="PROSITE" id="PS00840">
    <property type="entry name" value="SUMT_2"/>
    <property type="match status" value="1"/>
</dbReference>
<evidence type="ECO:0000259" key="21">
    <source>
        <dbReference type="Pfam" id="PF14824"/>
    </source>
</evidence>
<dbReference type="InterPro" id="IPR003043">
    <property type="entry name" value="Uropor_MeTrfase_CS"/>
</dbReference>
<comment type="pathway">
    <text evidence="12 15">Porphyrin-containing compound metabolism; siroheme biosynthesis; precorrin-2 from uroporphyrinogen III: step 1/1.</text>
</comment>
<dbReference type="FunFam" id="3.30.160.110:FF:000001">
    <property type="entry name" value="Siroheme synthase"/>
    <property type="match status" value="1"/>
</dbReference>
<keyword evidence="9 15" id="KW-0456">Lyase</keyword>
<evidence type="ECO:0000256" key="17">
    <source>
        <dbReference type="RuleBase" id="RU003960"/>
    </source>
</evidence>
<feature type="binding site" evidence="15">
    <location>
        <position position="385"/>
    </location>
    <ligand>
        <name>S-adenosyl-L-methionine</name>
        <dbReference type="ChEBI" id="CHEBI:59789"/>
    </ligand>
</feature>
<comment type="similarity">
    <text evidence="15">In the C-terminal section; belongs to the precorrin methyltransferase family.</text>
</comment>
<dbReference type="Gene3D" id="3.30.160.110">
    <property type="entry name" value="Siroheme synthase, domain 2"/>
    <property type="match status" value="1"/>
</dbReference>
<feature type="compositionally biased region" description="Low complexity" evidence="18">
    <location>
        <begin position="477"/>
        <end position="491"/>
    </location>
</feature>
<dbReference type="GO" id="GO:0032259">
    <property type="term" value="P:methylation"/>
    <property type="evidence" value="ECO:0007669"/>
    <property type="project" value="UniProtKB-KW"/>
</dbReference>
<dbReference type="RefSeq" id="WP_006745796.1">
    <property type="nucleotide sequence ID" value="NZ_CP007029.1"/>
</dbReference>
<dbReference type="FunFam" id="3.40.1010.10:FF:000001">
    <property type="entry name" value="Siroheme synthase"/>
    <property type="match status" value="1"/>
</dbReference>
<dbReference type="Pfam" id="PF00590">
    <property type="entry name" value="TP_methylase"/>
    <property type="match status" value="1"/>
</dbReference>
<feature type="domain" description="Siroheme synthase central" evidence="21">
    <location>
        <begin position="119"/>
        <end position="145"/>
    </location>
</feature>
<dbReference type="FunFam" id="3.30.950.10:FF:000001">
    <property type="entry name" value="Siroheme synthase"/>
    <property type="match status" value="1"/>
</dbReference>
<evidence type="ECO:0000313" key="22">
    <source>
        <dbReference type="EMBL" id="AHE97570.1"/>
    </source>
</evidence>
<accession>W0DKZ6</accession>
<protein>
    <recommendedName>
        <fullName evidence="15">Siroheme synthase</fullName>
    </recommendedName>
    <domain>
        <recommendedName>
            <fullName evidence="15">Uroporphyrinogen-III C-methyltransferase</fullName>
            <shortName evidence="15">Urogen III methylase</shortName>
            <ecNumber evidence="15">2.1.1.107</ecNumber>
        </recommendedName>
        <alternativeName>
            <fullName evidence="15">SUMT</fullName>
        </alternativeName>
        <alternativeName>
            <fullName evidence="15">Uroporphyrinogen III methylase</fullName>
            <shortName evidence="15">UROM</shortName>
        </alternativeName>
    </domain>
    <domain>
        <recommendedName>
            <fullName evidence="15">Precorrin-2 dehydrogenase</fullName>
            <ecNumber evidence="15">1.3.1.76</ecNumber>
        </recommendedName>
    </domain>
    <domain>
        <recommendedName>
            <fullName evidence="15">Sirohydrochlorin ferrochelatase</fullName>
            <ecNumber evidence="15">4.99.1.4</ecNumber>
        </recommendedName>
    </domain>
</protein>
<dbReference type="Pfam" id="PF14824">
    <property type="entry name" value="Sirohm_synth_M"/>
    <property type="match status" value="1"/>
</dbReference>
<dbReference type="InterPro" id="IPR019478">
    <property type="entry name" value="Sirohaem_synthase_dimer_dom"/>
</dbReference>
<keyword evidence="5 15" id="KW-0808">Transferase</keyword>
<dbReference type="Gene3D" id="3.30.950.10">
    <property type="entry name" value="Methyltransferase, Cobalt-precorrin-4 Transmethylase, Domain 2"/>
    <property type="match status" value="1"/>
</dbReference>
<dbReference type="CDD" id="cd11642">
    <property type="entry name" value="SUMT"/>
    <property type="match status" value="1"/>
</dbReference>
<feature type="binding site" evidence="15">
    <location>
        <begin position="303"/>
        <end position="305"/>
    </location>
    <ligand>
        <name>S-adenosyl-L-methionine</name>
        <dbReference type="ChEBI" id="CHEBI:59789"/>
    </ligand>
</feature>
<dbReference type="Gene3D" id="3.40.1010.10">
    <property type="entry name" value="Cobalt-precorrin-4 Transmethylase, Domain 1"/>
    <property type="match status" value="1"/>
</dbReference>
<dbReference type="GO" id="GO:0051266">
    <property type="term" value="F:sirohydrochlorin ferrochelatase activity"/>
    <property type="evidence" value="ECO:0007669"/>
    <property type="project" value="UniProtKB-EC"/>
</dbReference>
<feature type="binding site" evidence="15">
    <location>
        <position position="308"/>
    </location>
    <ligand>
        <name>S-adenosyl-L-methionine</name>
        <dbReference type="ChEBI" id="CHEBI:59789"/>
    </ligand>
</feature>
<comment type="pathway">
    <text evidence="15">Porphyrin-containing compound metabolism; siroheme biosynthesis; siroheme from sirohydrochlorin: step 1/1.</text>
</comment>
<dbReference type="PANTHER" id="PTHR45790:SF1">
    <property type="entry name" value="SIROHEME SYNTHASE"/>
    <property type="match status" value="1"/>
</dbReference>
<dbReference type="InterPro" id="IPR006367">
    <property type="entry name" value="Sirohaem_synthase_N"/>
</dbReference>
<dbReference type="SUPFAM" id="SSF51735">
    <property type="entry name" value="NAD(P)-binding Rossmann-fold domains"/>
    <property type="match status" value="1"/>
</dbReference>
<dbReference type="EMBL" id="CP007029">
    <property type="protein sequence ID" value="AHE97570.1"/>
    <property type="molecule type" value="Genomic_DNA"/>
</dbReference>
<evidence type="ECO:0000256" key="14">
    <source>
        <dbReference type="ARBA" id="ARBA00060548"/>
    </source>
</evidence>
<evidence type="ECO:0000313" key="23">
    <source>
        <dbReference type="Proteomes" id="UP000005289"/>
    </source>
</evidence>
<keyword evidence="8 15" id="KW-0520">NAD</keyword>
<dbReference type="GO" id="GO:0009236">
    <property type="term" value="P:cobalamin biosynthetic process"/>
    <property type="evidence" value="ECO:0007669"/>
    <property type="project" value="UniProtKB-UniRule"/>
</dbReference>
<dbReference type="InterPro" id="IPR014776">
    <property type="entry name" value="4pyrrole_Mease_sub2"/>
</dbReference>
<keyword evidence="11 15" id="KW-0511">Multifunctional enzyme</keyword>
<evidence type="ECO:0000256" key="8">
    <source>
        <dbReference type="ARBA" id="ARBA00023027"/>
    </source>
</evidence>
<evidence type="ECO:0000256" key="16">
    <source>
        <dbReference type="PIRSR" id="PIRSR036426-1"/>
    </source>
</evidence>
<dbReference type="UniPathway" id="UPA00262">
    <property type="reaction ID" value="UER00211"/>
</dbReference>
<dbReference type="KEGG" id="tti:THITH_04050"/>
<dbReference type="GO" id="GO:0004851">
    <property type="term" value="F:uroporphyrin-III C-methyltransferase activity"/>
    <property type="evidence" value="ECO:0007669"/>
    <property type="project" value="UniProtKB-UniRule"/>
</dbReference>
<dbReference type="AlphaFoldDB" id="W0DKZ6"/>
<dbReference type="EC" id="1.3.1.76" evidence="15"/>
<keyword evidence="6 15" id="KW-0949">S-adenosyl-L-methionine</keyword>
<feature type="binding site" evidence="15">
    <location>
        <position position="227"/>
    </location>
    <ligand>
        <name>S-adenosyl-L-methionine</name>
        <dbReference type="ChEBI" id="CHEBI:59789"/>
    </ligand>
</feature>
<dbReference type="InterPro" id="IPR012409">
    <property type="entry name" value="Sirohaem_synth"/>
</dbReference>
<keyword evidence="3 15" id="KW-0169">Cobalamin biosynthesis</keyword>
<dbReference type="Gene3D" id="1.10.8.210">
    <property type="entry name" value="Sirohaem synthase, dimerisation domain"/>
    <property type="match status" value="1"/>
</dbReference>
<feature type="region of interest" description="Precorrin-2 dehydrogenase / sirohydrochlorin ferrochelatase" evidence="15">
    <location>
        <begin position="1"/>
        <end position="203"/>
    </location>
</feature>
<dbReference type="STRING" id="713585.THITH_04050"/>
<dbReference type="NCBIfam" id="NF007922">
    <property type="entry name" value="PRK10637.1"/>
    <property type="match status" value="1"/>
</dbReference>
<evidence type="ECO:0000256" key="11">
    <source>
        <dbReference type="ARBA" id="ARBA00023268"/>
    </source>
</evidence>
<comment type="pathway">
    <text evidence="1 15">Porphyrin-containing compound metabolism; siroheme biosynthesis; sirohydrochlorin from precorrin-2: step 1/1.</text>
</comment>
<gene>
    <name evidence="15" type="primary">cysG</name>
    <name evidence="22" type="ORF">THITH_04050</name>
</gene>
<dbReference type="InterPro" id="IPR037115">
    <property type="entry name" value="Sirohaem_synt_dimer_dom_sf"/>
</dbReference>
<keyword evidence="10 15" id="KW-0627">Porphyrin biosynthesis</keyword>
<dbReference type="GO" id="GO:0019354">
    <property type="term" value="P:siroheme biosynthetic process"/>
    <property type="evidence" value="ECO:0007669"/>
    <property type="project" value="UniProtKB-UniRule"/>
</dbReference>
<dbReference type="SUPFAM" id="SSF75615">
    <property type="entry name" value="Siroheme synthase middle domains-like"/>
    <property type="match status" value="1"/>
</dbReference>
<dbReference type="InterPro" id="IPR014777">
    <property type="entry name" value="4pyrrole_Mease_sub1"/>
</dbReference>
<evidence type="ECO:0000256" key="4">
    <source>
        <dbReference type="ARBA" id="ARBA00022603"/>
    </source>
</evidence>
<dbReference type="SUPFAM" id="SSF53790">
    <property type="entry name" value="Tetrapyrrole methylase"/>
    <property type="match status" value="1"/>
</dbReference>
<keyword evidence="23" id="KW-1185">Reference proteome</keyword>
<feature type="active site" description="Proton donor" evidence="15 16">
    <location>
        <position position="272"/>
    </location>
</feature>
<dbReference type="OrthoDB" id="9815856at2"/>
<evidence type="ECO:0000256" key="7">
    <source>
        <dbReference type="ARBA" id="ARBA00023002"/>
    </source>
</evidence>
<feature type="binding site" evidence="15">
    <location>
        <begin position="22"/>
        <end position="23"/>
    </location>
    <ligand>
        <name>NAD(+)</name>
        <dbReference type="ChEBI" id="CHEBI:57540"/>
    </ligand>
</feature>
<name>W0DKZ6_9GAMM</name>
<dbReference type="GO" id="GO:0043115">
    <property type="term" value="F:precorrin-2 dehydrogenase activity"/>
    <property type="evidence" value="ECO:0007669"/>
    <property type="project" value="UniProtKB-UniRule"/>
</dbReference>
<evidence type="ECO:0000256" key="10">
    <source>
        <dbReference type="ARBA" id="ARBA00023244"/>
    </source>
</evidence>
<dbReference type="Pfam" id="PF10414">
    <property type="entry name" value="CysG_dimeriser"/>
    <property type="match status" value="1"/>
</dbReference>
<comment type="similarity">
    <text evidence="15">In the N-terminal section; belongs to the precorrin-2 dehydrogenase / sirohydrochlorin ferrochelatase family.</text>
</comment>
<organism evidence="22 23">
    <name type="scientific">Thioalkalivibrio paradoxus ARh 1</name>
    <dbReference type="NCBI Taxonomy" id="713585"/>
    <lineage>
        <taxon>Bacteria</taxon>
        <taxon>Pseudomonadati</taxon>
        <taxon>Pseudomonadota</taxon>
        <taxon>Gammaproteobacteria</taxon>
        <taxon>Chromatiales</taxon>
        <taxon>Ectothiorhodospiraceae</taxon>
        <taxon>Thioalkalivibrio</taxon>
    </lineage>
</organism>
<dbReference type="Gene3D" id="3.40.50.720">
    <property type="entry name" value="NAD(P)-binding Rossmann-like Domain"/>
    <property type="match status" value="1"/>
</dbReference>
<feature type="domain" description="Tetrapyrrole methylase" evidence="19">
    <location>
        <begin position="220"/>
        <end position="429"/>
    </location>
</feature>
<dbReference type="EC" id="4.99.1.4" evidence="15"/>
<evidence type="ECO:0000259" key="19">
    <source>
        <dbReference type="Pfam" id="PF00590"/>
    </source>
</evidence>
<evidence type="ECO:0000256" key="6">
    <source>
        <dbReference type="ARBA" id="ARBA00022691"/>
    </source>
</evidence>
<dbReference type="InterPro" id="IPR006366">
    <property type="entry name" value="CobA/CysG_C"/>
</dbReference>
<dbReference type="NCBIfam" id="NF004790">
    <property type="entry name" value="PRK06136.1"/>
    <property type="match status" value="1"/>
</dbReference>
<dbReference type="InterPro" id="IPR050161">
    <property type="entry name" value="Siro_Cobalamin_biosynth"/>
</dbReference>
<dbReference type="NCBIfam" id="TIGR01469">
    <property type="entry name" value="cobA_cysG_Cterm"/>
    <property type="match status" value="1"/>
</dbReference>
<evidence type="ECO:0000259" key="20">
    <source>
        <dbReference type="Pfam" id="PF10414"/>
    </source>
</evidence>
<evidence type="ECO:0000256" key="2">
    <source>
        <dbReference type="ARBA" id="ARBA00005879"/>
    </source>
</evidence>